<evidence type="ECO:0000313" key="1">
    <source>
        <dbReference type="EMBL" id="KAF9473895.1"/>
    </source>
</evidence>
<dbReference type="SUPFAM" id="SSF52047">
    <property type="entry name" value="RNI-like"/>
    <property type="match status" value="1"/>
</dbReference>
<dbReference type="OrthoDB" id="3016965at2759"/>
<reference evidence="1" key="1">
    <citation type="submission" date="2020-11" db="EMBL/GenBank/DDBJ databases">
        <authorList>
            <consortium name="DOE Joint Genome Institute"/>
            <person name="Ahrendt S."/>
            <person name="Riley R."/>
            <person name="Andreopoulos W."/>
            <person name="Labutti K."/>
            <person name="Pangilinan J."/>
            <person name="Ruiz-Duenas F.J."/>
            <person name="Barrasa J.M."/>
            <person name="Sanchez-Garcia M."/>
            <person name="Camarero S."/>
            <person name="Miyauchi S."/>
            <person name="Serrano A."/>
            <person name="Linde D."/>
            <person name="Babiker R."/>
            <person name="Drula E."/>
            <person name="Ayuso-Fernandez I."/>
            <person name="Pacheco R."/>
            <person name="Padilla G."/>
            <person name="Ferreira P."/>
            <person name="Barriuso J."/>
            <person name="Kellner H."/>
            <person name="Castanera R."/>
            <person name="Alfaro M."/>
            <person name="Ramirez L."/>
            <person name="Pisabarro A.G."/>
            <person name="Kuo A."/>
            <person name="Tritt A."/>
            <person name="Lipzen A."/>
            <person name="He G."/>
            <person name="Yan M."/>
            <person name="Ng V."/>
            <person name="Cullen D."/>
            <person name="Martin F."/>
            <person name="Rosso M.-N."/>
            <person name="Henrissat B."/>
            <person name="Hibbett D."/>
            <person name="Martinez A.T."/>
            <person name="Grigoriev I.V."/>
        </authorList>
    </citation>
    <scope>NUCLEOTIDE SEQUENCE</scope>
    <source>
        <strain evidence="1">CIRM-BRFM 674</strain>
    </source>
</reference>
<accession>A0A9P5YSG4</accession>
<keyword evidence="2" id="KW-1185">Reference proteome</keyword>
<dbReference type="Gene3D" id="1.20.1280.50">
    <property type="match status" value="1"/>
</dbReference>
<dbReference type="AlphaFoldDB" id="A0A9P5YSG4"/>
<sequence length="560" mass="64606">MWTRRGHKRKSEVDNLNIDYKSPHSYQSQKMVSQSSTAVRDACAAARNGPSCKLCEESALLDLQIQQMEENLSNLKAFRVSKNEKLNEVHDPLSRLPVELVSKIFTNLRLLPTDTPDRITISPLLLGTICRRWRTISWSIPELWSTIAIDICNTHGGIADIIEPWLNRSCKLPLSINIYGTTKLTSSGQYINFPSAYKPYFQPLMDLLEKHIERWHYFCMATPERFMALVKFGPHLPILDTVEFHVRNSDQEDEHNSTFNTRVMINDAPNLRNVHINGLGLHEVNLNWERVQHVSINMFDVAMICELLRSAPCLTSLDIARVYYELEFGTHEWQKGVTRHDRLASLKFSFHEVELIELLSLLVLPALEDLNISDGMHVLDIRPIEDLLQRSSSNLKIFRYSLTGHWMQNIAAVVDLLKKMPALETLALDYRYYERENNPLISTVIEQLRMSDELFLPSLNNICVEMLCISFSYSPIFRIIHTTYSLELVLPPEGSSRRPSSQHLQPAYIYFLLHPQIHKDFRPVIESGFESAPSAEYIPPPLTEFLQHSLRRYSYRSDGA</sequence>
<protein>
    <recommendedName>
        <fullName evidence="3">F-box domain-containing protein</fullName>
    </recommendedName>
</protein>
<organism evidence="1 2">
    <name type="scientific">Pholiota conissans</name>
    <dbReference type="NCBI Taxonomy" id="109636"/>
    <lineage>
        <taxon>Eukaryota</taxon>
        <taxon>Fungi</taxon>
        <taxon>Dikarya</taxon>
        <taxon>Basidiomycota</taxon>
        <taxon>Agaricomycotina</taxon>
        <taxon>Agaricomycetes</taxon>
        <taxon>Agaricomycetidae</taxon>
        <taxon>Agaricales</taxon>
        <taxon>Agaricineae</taxon>
        <taxon>Strophariaceae</taxon>
        <taxon>Pholiota</taxon>
    </lineage>
</organism>
<dbReference type="EMBL" id="MU155409">
    <property type="protein sequence ID" value="KAF9473895.1"/>
    <property type="molecule type" value="Genomic_DNA"/>
</dbReference>
<evidence type="ECO:0000313" key="2">
    <source>
        <dbReference type="Proteomes" id="UP000807469"/>
    </source>
</evidence>
<gene>
    <name evidence="1" type="ORF">BDN70DRAFT_924938</name>
</gene>
<name>A0A9P5YSG4_9AGAR</name>
<evidence type="ECO:0008006" key="3">
    <source>
        <dbReference type="Google" id="ProtNLM"/>
    </source>
</evidence>
<dbReference type="Proteomes" id="UP000807469">
    <property type="component" value="Unassembled WGS sequence"/>
</dbReference>
<proteinExistence type="predicted"/>
<dbReference type="InterPro" id="IPR036047">
    <property type="entry name" value="F-box-like_dom_sf"/>
</dbReference>
<comment type="caution">
    <text evidence="1">The sequence shown here is derived from an EMBL/GenBank/DDBJ whole genome shotgun (WGS) entry which is preliminary data.</text>
</comment>
<dbReference type="InterPro" id="IPR032675">
    <property type="entry name" value="LRR_dom_sf"/>
</dbReference>
<dbReference type="SUPFAM" id="SSF81383">
    <property type="entry name" value="F-box domain"/>
    <property type="match status" value="1"/>
</dbReference>
<dbReference type="Gene3D" id="3.80.10.10">
    <property type="entry name" value="Ribonuclease Inhibitor"/>
    <property type="match status" value="1"/>
</dbReference>